<dbReference type="Proteomes" id="UP001289374">
    <property type="component" value="Unassembled WGS sequence"/>
</dbReference>
<reference evidence="2" key="1">
    <citation type="submission" date="2020-06" db="EMBL/GenBank/DDBJ databases">
        <authorList>
            <person name="Li T."/>
            <person name="Hu X."/>
            <person name="Zhang T."/>
            <person name="Song X."/>
            <person name="Zhang H."/>
            <person name="Dai N."/>
            <person name="Sheng W."/>
            <person name="Hou X."/>
            <person name="Wei L."/>
        </authorList>
    </citation>
    <scope>NUCLEOTIDE SEQUENCE</scope>
    <source>
        <strain evidence="2">K16</strain>
        <tissue evidence="2">Leaf</tissue>
    </source>
</reference>
<dbReference type="PANTHER" id="PTHR37250">
    <property type="entry name" value="OS05G0496000 PROTEIN"/>
    <property type="match status" value="1"/>
</dbReference>
<keyword evidence="3" id="KW-1185">Reference proteome</keyword>
<feature type="compositionally biased region" description="Basic and acidic residues" evidence="1">
    <location>
        <begin position="42"/>
        <end position="54"/>
    </location>
</feature>
<dbReference type="EMBL" id="JACGWL010000004">
    <property type="protein sequence ID" value="KAK4404822.1"/>
    <property type="molecule type" value="Genomic_DNA"/>
</dbReference>
<protein>
    <submittedName>
        <fullName evidence="2">Uncharacterized protein</fullName>
    </submittedName>
</protein>
<evidence type="ECO:0000313" key="3">
    <source>
        <dbReference type="Proteomes" id="UP001289374"/>
    </source>
</evidence>
<gene>
    <name evidence="2" type="ORF">Sango_0850800</name>
</gene>
<sequence length="182" mass="20589">MQKRAITHGVWLEPRRSRYLVVFCDGFYLVVLLIIKSSNTDKSDITSNHGREDVQSEVAMTENSQEQPHPSPAIQNIDIFRKHEVPAPRDASGEVNMEVSVTADDVMRAGGFGTSDSISSLLPVASDFTDLKDHLQRVQGYEDSVDIKLLEENLILQKRFRKLAKFMLKTLTMVRSVMPLKQ</sequence>
<dbReference type="PANTHER" id="PTHR37250:SF1">
    <property type="entry name" value="OS05G0496000 PROTEIN"/>
    <property type="match status" value="1"/>
</dbReference>
<evidence type="ECO:0000256" key="1">
    <source>
        <dbReference type="SAM" id="MobiDB-lite"/>
    </source>
</evidence>
<name>A0AAE2C0S0_9LAMI</name>
<feature type="region of interest" description="Disordered" evidence="1">
    <location>
        <begin position="42"/>
        <end position="72"/>
    </location>
</feature>
<evidence type="ECO:0000313" key="2">
    <source>
        <dbReference type="EMBL" id="KAK4404822.1"/>
    </source>
</evidence>
<proteinExistence type="predicted"/>
<organism evidence="2 3">
    <name type="scientific">Sesamum angolense</name>
    <dbReference type="NCBI Taxonomy" id="2727404"/>
    <lineage>
        <taxon>Eukaryota</taxon>
        <taxon>Viridiplantae</taxon>
        <taxon>Streptophyta</taxon>
        <taxon>Embryophyta</taxon>
        <taxon>Tracheophyta</taxon>
        <taxon>Spermatophyta</taxon>
        <taxon>Magnoliopsida</taxon>
        <taxon>eudicotyledons</taxon>
        <taxon>Gunneridae</taxon>
        <taxon>Pentapetalae</taxon>
        <taxon>asterids</taxon>
        <taxon>lamiids</taxon>
        <taxon>Lamiales</taxon>
        <taxon>Pedaliaceae</taxon>
        <taxon>Sesamum</taxon>
    </lineage>
</organism>
<dbReference type="AlphaFoldDB" id="A0AAE2C0S0"/>
<reference evidence="2" key="2">
    <citation type="journal article" date="2024" name="Plant">
        <title>Genomic evolution and insights into agronomic trait innovations of Sesamum species.</title>
        <authorList>
            <person name="Miao H."/>
            <person name="Wang L."/>
            <person name="Qu L."/>
            <person name="Liu H."/>
            <person name="Sun Y."/>
            <person name="Le M."/>
            <person name="Wang Q."/>
            <person name="Wei S."/>
            <person name="Zheng Y."/>
            <person name="Lin W."/>
            <person name="Duan Y."/>
            <person name="Cao H."/>
            <person name="Xiong S."/>
            <person name="Wang X."/>
            <person name="Wei L."/>
            <person name="Li C."/>
            <person name="Ma Q."/>
            <person name="Ju M."/>
            <person name="Zhao R."/>
            <person name="Li G."/>
            <person name="Mu C."/>
            <person name="Tian Q."/>
            <person name="Mei H."/>
            <person name="Zhang T."/>
            <person name="Gao T."/>
            <person name="Zhang H."/>
        </authorList>
    </citation>
    <scope>NUCLEOTIDE SEQUENCE</scope>
    <source>
        <strain evidence="2">K16</strain>
    </source>
</reference>
<accession>A0AAE2C0S0</accession>
<comment type="caution">
    <text evidence="2">The sequence shown here is derived from an EMBL/GenBank/DDBJ whole genome shotgun (WGS) entry which is preliminary data.</text>
</comment>